<feature type="compositionally biased region" description="Polar residues" evidence="1">
    <location>
        <begin position="73"/>
        <end position="85"/>
    </location>
</feature>
<proteinExistence type="predicted"/>
<dbReference type="EMBL" id="CADEAL010004102">
    <property type="protein sequence ID" value="CAB1451771.1"/>
    <property type="molecule type" value="Genomic_DNA"/>
</dbReference>
<keyword evidence="3" id="KW-1185">Reference proteome</keyword>
<evidence type="ECO:0000256" key="1">
    <source>
        <dbReference type="SAM" id="MobiDB-lite"/>
    </source>
</evidence>
<organism evidence="2 3">
    <name type="scientific">Pleuronectes platessa</name>
    <name type="common">European plaice</name>
    <dbReference type="NCBI Taxonomy" id="8262"/>
    <lineage>
        <taxon>Eukaryota</taxon>
        <taxon>Metazoa</taxon>
        <taxon>Chordata</taxon>
        <taxon>Craniata</taxon>
        <taxon>Vertebrata</taxon>
        <taxon>Euteleostomi</taxon>
        <taxon>Actinopterygii</taxon>
        <taxon>Neopterygii</taxon>
        <taxon>Teleostei</taxon>
        <taxon>Neoteleostei</taxon>
        <taxon>Acanthomorphata</taxon>
        <taxon>Carangaria</taxon>
        <taxon>Pleuronectiformes</taxon>
        <taxon>Pleuronectoidei</taxon>
        <taxon>Pleuronectidae</taxon>
        <taxon>Pleuronectes</taxon>
    </lineage>
</organism>
<feature type="region of interest" description="Disordered" evidence="1">
    <location>
        <begin position="73"/>
        <end position="110"/>
    </location>
</feature>
<dbReference type="AlphaFoldDB" id="A0A9N7Z670"/>
<sequence length="110" mass="12456">MGRGWSHWSHWSQIETCYRTTRDTDSLAGEVGKQILIWEEKSRLMSVCSCGEVLVCSSLLNSSKLVASDTSALSFPTQPDWSSPTIERARTPIRCRQDREQNPGQALKQR</sequence>
<evidence type="ECO:0000313" key="3">
    <source>
        <dbReference type="Proteomes" id="UP001153269"/>
    </source>
</evidence>
<comment type="caution">
    <text evidence="2">The sequence shown here is derived from an EMBL/GenBank/DDBJ whole genome shotgun (WGS) entry which is preliminary data.</text>
</comment>
<name>A0A9N7Z670_PLEPL</name>
<protein>
    <submittedName>
        <fullName evidence="2">Uncharacterized protein</fullName>
    </submittedName>
</protein>
<feature type="compositionally biased region" description="Basic and acidic residues" evidence="1">
    <location>
        <begin position="87"/>
        <end position="101"/>
    </location>
</feature>
<accession>A0A9N7Z670</accession>
<dbReference type="Proteomes" id="UP001153269">
    <property type="component" value="Unassembled WGS sequence"/>
</dbReference>
<gene>
    <name evidence="2" type="ORF">PLEPLA_LOCUS39497</name>
</gene>
<reference evidence="2" key="1">
    <citation type="submission" date="2020-03" db="EMBL/GenBank/DDBJ databases">
        <authorList>
            <person name="Weist P."/>
        </authorList>
    </citation>
    <scope>NUCLEOTIDE SEQUENCE</scope>
</reference>
<evidence type="ECO:0000313" key="2">
    <source>
        <dbReference type="EMBL" id="CAB1451771.1"/>
    </source>
</evidence>